<feature type="transmembrane region" description="Helical" evidence="6">
    <location>
        <begin position="252"/>
        <end position="274"/>
    </location>
</feature>
<feature type="transmembrane region" description="Helical" evidence="6">
    <location>
        <begin position="90"/>
        <end position="111"/>
    </location>
</feature>
<organism evidence="7 8">
    <name type="scientific">Ulvibacterium marinum</name>
    <dbReference type="NCBI Taxonomy" id="2419782"/>
    <lineage>
        <taxon>Bacteria</taxon>
        <taxon>Pseudomonadati</taxon>
        <taxon>Bacteroidota</taxon>
        <taxon>Flavobacteriia</taxon>
        <taxon>Flavobacteriales</taxon>
        <taxon>Flavobacteriaceae</taxon>
        <taxon>Ulvibacterium</taxon>
    </lineage>
</organism>
<dbReference type="RefSeq" id="WP_120713652.1">
    <property type="nucleotide sequence ID" value="NZ_RBCJ01000004.1"/>
</dbReference>
<evidence type="ECO:0000256" key="6">
    <source>
        <dbReference type="SAM" id="Phobius"/>
    </source>
</evidence>
<dbReference type="GO" id="GO:0015499">
    <property type="term" value="F:formate transmembrane transporter activity"/>
    <property type="evidence" value="ECO:0007669"/>
    <property type="project" value="TreeGrafter"/>
</dbReference>
<dbReference type="Proteomes" id="UP000276603">
    <property type="component" value="Unassembled WGS sequence"/>
</dbReference>
<dbReference type="PANTHER" id="PTHR30520">
    <property type="entry name" value="FORMATE TRANSPORTER-RELATED"/>
    <property type="match status" value="1"/>
</dbReference>
<feature type="transmembrane region" description="Helical" evidence="6">
    <location>
        <begin position="184"/>
        <end position="202"/>
    </location>
</feature>
<evidence type="ECO:0000256" key="3">
    <source>
        <dbReference type="ARBA" id="ARBA00022989"/>
    </source>
</evidence>
<feature type="transmembrane region" description="Helical" evidence="6">
    <location>
        <begin position="54"/>
        <end position="78"/>
    </location>
</feature>
<feature type="region of interest" description="Disordered" evidence="5">
    <location>
        <begin position="1"/>
        <end position="32"/>
    </location>
</feature>
<evidence type="ECO:0000256" key="4">
    <source>
        <dbReference type="ARBA" id="ARBA00023136"/>
    </source>
</evidence>
<comment type="caution">
    <text evidence="7">The sequence shown here is derived from an EMBL/GenBank/DDBJ whole genome shotgun (WGS) entry which is preliminary data.</text>
</comment>
<feature type="transmembrane region" description="Helical" evidence="6">
    <location>
        <begin position="214"/>
        <end position="232"/>
    </location>
</feature>
<evidence type="ECO:0000313" key="7">
    <source>
        <dbReference type="EMBL" id="RKN78743.1"/>
    </source>
</evidence>
<protein>
    <submittedName>
        <fullName evidence="7">Formate/nitrite transporter family protein</fullName>
    </submittedName>
</protein>
<name>A0A3B0BYP7_9FLAO</name>
<dbReference type="Gene3D" id="1.20.1080.10">
    <property type="entry name" value="Glycerol uptake facilitator protein"/>
    <property type="match status" value="1"/>
</dbReference>
<sequence length="284" mass="30926">MKTTAKSDKEQKEKFVEEIVESESESNGQKSQEEILVEQLSEGMETFEQKSRKIFISSTAAGLEIGFSYLLIAILYTFLADKFSLKTLPYIVAFAYPVGFIMVVLGKSVLFTEQTSLLALPVLHGKRTITELLKLWGLVIIGNLLGGAIIALIICSVGTSMGIISAKSIADIALHVTHQTTLTILGSATLAGWLMALLSWLVTSSNETISRIFIIYMITAVVGFAGFHHSIVGNIEVLSGLIFTSSISWVDYVTFQVTALVGNAFGGVFFVALLKYRAFSANFQ</sequence>
<reference evidence="7 8" key="1">
    <citation type="submission" date="2018-10" db="EMBL/GenBank/DDBJ databases">
        <title>Ulvibacterium marinum gen. nov., sp. nov., a novel marine bacterium of the family Flavobacteriaceae, isolated from a culture of the green alga Ulva prolifera.</title>
        <authorList>
            <person name="Zhang Z."/>
        </authorList>
    </citation>
    <scope>NUCLEOTIDE SEQUENCE [LARGE SCALE GENOMIC DNA]</scope>
    <source>
        <strain evidence="7 8">CCMM003</strain>
    </source>
</reference>
<feature type="compositionally biased region" description="Basic and acidic residues" evidence="5">
    <location>
        <begin position="1"/>
        <end position="17"/>
    </location>
</feature>
<dbReference type="GO" id="GO:0005886">
    <property type="term" value="C:plasma membrane"/>
    <property type="evidence" value="ECO:0007669"/>
    <property type="project" value="TreeGrafter"/>
</dbReference>
<proteinExistence type="predicted"/>
<keyword evidence="4 6" id="KW-0472">Membrane</keyword>
<dbReference type="InterPro" id="IPR000292">
    <property type="entry name" value="For/NO2_transpt"/>
</dbReference>
<evidence type="ECO:0000256" key="2">
    <source>
        <dbReference type="ARBA" id="ARBA00022692"/>
    </source>
</evidence>
<comment type="subcellular location">
    <subcellularLocation>
        <location evidence="1">Membrane</location>
        <topology evidence="1">Multi-pass membrane protein</topology>
    </subcellularLocation>
</comment>
<dbReference type="OrthoDB" id="261587at2"/>
<keyword evidence="2 6" id="KW-0812">Transmembrane</keyword>
<evidence type="ECO:0000256" key="5">
    <source>
        <dbReference type="SAM" id="MobiDB-lite"/>
    </source>
</evidence>
<dbReference type="AlphaFoldDB" id="A0A3B0BYP7"/>
<feature type="transmembrane region" description="Helical" evidence="6">
    <location>
        <begin position="132"/>
        <end position="164"/>
    </location>
</feature>
<accession>A0A3B0BYP7</accession>
<dbReference type="PANTHER" id="PTHR30520:SF2">
    <property type="entry name" value="INNER MEMBRANE PROTEIN YFDC"/>
    <property type="match status" value="1"/>
</dbReference>
<dbReference type="EMBL" id="RBCJ01000004">
    <property type="protein sequence ID" value="RKN78743.1"/>
    <property type="molecule type" value="Genomic_DNA"/>
</dbReference>
<evidence type="ECO:0000256" key="1">
    <source>
        <dbReference type="ARBA" id="ARBA00004141"/>
    </source>
</evidence>
<dbReference type="Pfam" id="PF01226">
    <property type="entry name" value="Form_Nir_trans"/>
    <property type="match status" value="1"/>
</dbReference>
<evidence type="ECO:0000313" key="8">
    <source>
        <dbReference type="Proteomes" id="UP000276603"/>
    </source>
</evidence>
<keyword evidence="8" id="KW-1185">Reference proteome</keyword>
<dbReference type="InterPro" id="IPR023271">
    <property type="entry name" value="Aquaporin-like"/>
</dbReference>
<keyword evidence="3 6" id="KW-1133">Transmembrane helix</keyword>
<gene>
    <name evidence="7" type="ORF">D7Z94_21350</name>
</gene>